<name>A0A6J6P1R3_9ZZZZ</name>
<proteinExistence type="predicted"/>
<feature type="region of interest" description="Disordered" evidence="1">
    <location>
        <begin position="267"/>
        <end position="290"/>
    </location>
</feature>
<reference evidence="2" key="1">
    <citation type="submission" date="2020-05" db="EMBL/GenBank/DDBJ databases">
        <authorList>
            <person name="Chiriac C."/>
            <person name="Salcher M."/>
            <person name="Ghai R."/>
            <person name="Kavagutti S V."/>
        </authorList>
    </citation>
    <scope>NUCLEOTIDE SEQUENCE</scope>
</reference>
<dbReference type="AlphaFoldDB" id="A0A6J6P1R3"/>
<organism evidence="2">
    <name type="scientific">freshwater metagenome</name>
    <dbReference type="NCBI Taxonomy" id="449393"/>
    <lineage>
        <taxon>unclassified sequences</taxon>
        <taxon>metagenomes</taxon>
        <taxon>ecological metagenomes</taxon>
    </lineage>
</organism>
<accession>A0A6J6P1R3</accession>
<sequence>MPAGVGVVGPHNRLGAADALALRRDREALVVQVGHRGGALVGLGDREATVAAHLVQGRAAVAGVVADGPQAAALGVPLQIHDAGEATGERRHPGVAAPGSQRVAVDAAVGLEPDEEETAAVPRVGRRVVERAGVGAEAGGDQRAVRHPGDGLEAGVGRDTRQIGGQGPFVGGREWRAAAADVVAQDRGPADAVGTVVALRGDVDPAGRARSREGHAFGVRHSGAVRVAQHAGGVDRVAAGSRQQPHQRAGAVVDGVQRRGIEGQTADVTAQGPGGIGRRDVGATGPRRGDEIARADVGGALGRRRGGRERTRAVGAAAVRRGRVRRPCVGVDQGHSVGKVETRRVGGAETEHELGLVERQVPACRDRRAAREGVDVGVDVVLEDPTGHVQRGRAVVDQLDPVTGVAAAGLDLVDPHRRGAVVGRALGRAGRGGEGACRAGAATVGRRRMRGPRVGVDQGGAVAGEEPDGVRAAEAEPEVGLVEHVQRTGSQRRPRRDRVEGVGVVGVLELQARQIHRRRAGVDELCPVADRVAVRLDLVEAHRRQGDGAAVGGALRRSEGRHERAGAVGAAAVGRGGVRRPGVGVDQRGAVRAEEACRVAATQAEDRVEGEVGAGRDRRARRDGQRVRRAVVAQHQATGVHGACSGVDQLDPVRPGSRVARLDLVDAQGGRRARRRRAAVGSSLGGGQRGDEGAGAVGAAAIGRVGVGGPGVGVHQRGAVGEEQSRGVGGAETEVDAVRRVLHVDIEGEVAPDRQGGAGRDRVGAGVRVVAQDHPADRDRRRTGVGQLDPVLDIAVGLDLVDRDGGQVGGLDGRRDQCETGERTRGRDQALDEEFGVHVGLPSATAARTAVVMARGDSGSRWTGG</sequence>
<feature type="compositionally biased region" description="Basic and acidic residues" evidence="1">
    <location>
        <begin position="143"/>
        <end position="161"/>
    </location>
</feature>
<evidence type="ECO:0000313" key="2">
    <source>
        <dbReference type="EMBL" id="CAB4690725.1"/>
    </source>
</evidence>
<protein>
    <submittedName>
        <fullName evidence="2">Unannotated protein</fullName>
    </submittedName>
</protein>
<feature type="region of interest" description="Disordered" evidence="1">
    <location>
        <begin position="671"/>
        <end position="692"/>
    </location>
</feature>
<feature type="compositionally biased region" description="Basic and acidic residues" evidence="1">
    <location>
        <begin position="277"/>
        <end position="290"/>
    </location>
</feature>
<feature type="compositionally biased region" description="Gly residues" evidence="1">
    <location>
        <begin position="683"/>
        <end position="692"/>
    </location>
</feature>
<gene>
    <name evidence="2" type="ORF">UFOPK2579_00391</name>
</gene>
<evidence type="ECO:0000256" key="1">
    <source>
        <dbReference type="SAM" id="MobiDB-lite"/>
    </source>
</evidence>
<dbReference type="EMBL" id="CAEZXR010000030">
    <property type="protein sequence ID" value="CAB4690725.1"/>
    <property type="molecule type" value="Genomic_DNA"/>
</dbReference>
<feature type="region of interest" description="Disordered" evidence="1">
    <location>
        <begin position="137"/>
        <end position="169"/>
    </location>
</feature>